<dbReference type="SUPFAM" id="SSF52172">
    <property type="entry name" value="CheY-like"/>
    <property type="match status" value="1"/>
</dbReference>
<evidence type="ECO:0000256" key="4">
    <source>
        <dbReference type="ARBA" id="ARBA00012438"/>
    </source>
</evidence>
<evidence type="ECO:0000259" key="23">
    <source>
        <dbReference type="PROSITE" id="PS50110"/>
    </source>
</evidence>
<proteinExistence type="inferred from homology"/>
<dbReference type="CDD" id="cd16922">
    <property type="entry name" value="HATPase_EvgS-ArcB-TorS-like"/>
    <property type="match status" value="1"/>
</dbReference>
<keyword evidence="5" id="KW-1003">Cell membrane</keyword>
<evidence type="ECO:0000256" key="10">
    <source>
        <dbReference type="ARBA" id="ARBA00022777"/>
    </source>
</evidence>
<comment type="subunit">
    <text evidence="15">At low DSF concentrations, interacts with RpfF.</text>
</comment>
<dbReference type="InterPro" id="IPR011623">
    <property type="entry name" value="7TMR_DISM_rcpt_extracell_dom1"/>
</dbReference>
<evidence type="ECO:0000256" key="17">
    <source>
        <dbReference type="ARBA" id="ARBA00074306"/>
    </source>
</evidence>
<dbReference type="Gene3D" id="3.40.50.2300">
    <property type="match status" value="1"/>
</dbReference>
<dbReference type="FunFam" id="1.10.287.130:FF:000002">
    <property type="entry name" value="Two-component osmosensing histidine kinase"/>
    <property type="match status" value="1"/>
</dbReference>
<dbReference type="Gene3D" id="3.30.565.10">
    <property type="entry name" value="Histidine kinase-like ATPase, C-terminal domain"/>
    <property type="match status" value="1"/>
</dbReference>
<evidence type="ECO:0000256" key="20">
    <source>
        <dbReference type="SAM" id="Coils"/>
    </source>
</evidence>
<dbReference type="RefSeq" id="WP_165898841.1">
    <property type="nucleotide sequence ID" value="NZ_SLUI01000005.1"/>
</dbReference>
<dbReference type="SMART" id="SM00073">
    <property type="entry name" value="HPT"/>
    <property type="match status" value="1"/>
</dbReference>
<dbReference type="InterPro" id="IPR008207">
    <property type="entry name" value="Sig_transdc_His_kin_Hpt_dom"/>
</dbReference>
<dbReference type="Pfam" id="PF07695">
    <property type="entry name" value="7TMR-DISM_7TM"/>
    <property type="match status" value="1"/>
</dbReference>
<dbReference type="SUPFAM" id="SSF55874">
    <property type="entry name" value="ATPase domain of HSP90 chaperone/DNA topoisomerase II/histidine kinase"/>
    <property type="match status" value="1"/>
</dbReference>
<dbReference type="SMART" id="SM00388">
    <property type="entry name" value="HisKA"/>
    <property type="match status" value="1"/>
</dbReference>
<dbReference type="Gene3D" id="1.10.287.130">
    <property type="match status" value="1"/>
</dbReference>
<dbReference type="PROSITE" id="PS50109">
    <property type="entry name" value="HIS_KIN"/>
    <property type="match status" value="1"/>
</dbReference>
<feature type="transmembrane region" description="Helical" evidence="21">
    <location>
        <begin position="235"/>
        <end position="251"/>
    </location>
</feature>
<dbReference type="PRINTS" id="PR00344">
    <property type="entry name" value="BCTRLSENSOR"/>
</dbReference>
<dbReference type="AlphaFoldDB" id="A0A4R1PYE8"/>
<evidence type="ECO:0000256" key="2">
    <source>
        <dbReference type="ARBA" id="ARBA00004651"/>
    </source>
</evidence>
<evidence type="ECO:0000259" key="22">
    <source>
        <dbReference type="PROSITE" id="PS50109"/>
    </source>
</evidence>
<dbReference type="PROSITE" id="PS50110">
    <property type="entry name" value="RESPONSE_REGULATORY"/>
    <property type="match status" value="1"/>
</dbReference>
<evidence type="ECO:0000256" key="3">
    <source>
        <dbReference type="ARBA" id="ARBA00006402"/>
    </source>
</evidence>
<comment type="catalytic activity">
    <reaction evidence="1">
        <text>ATP + protein L-histidine = ADP + protein N-phospho-L-histidine.</text>
        <dbReference type="EC" id="2.7.13.3"/>
    </reaction>
</comment>
<evidence type="ECO:0000256" key="12">
    <source>
        <dbReference type="ARBA" id="ARBA00022989"/>
    </source>
</evidence>
<dbReference type="InterPro" id="IPR005467">
    <property type="entry name" value="His_kinase_dom"/>
</dbReference>
<keyword evidence="14 21" id="KW-0472">Membrane</keyword>
<dbReference type="FunFam" id="3.30.565.10:FF:000010">
    <property type="entry name" value="Sensor histidine kinase RcsC"/>
    <property type="match status" value="1"/>
</dbReference>
<keyword evidence="7" id="KW-0808">Transferase</keyword>
<dbReference type="Pfam" id="PF00512">
    <property type="entry name" value="HisKA"/>
    <property type="match status" value="1"/>
</dbReference>
<reference evidence="25 26" key="1">
    <citation type="submission" date="2019-03" db="EMBL/GenBank/DDBJ databases">
        <title>Genomic Encyclopedia of Type Strains, Phase IV (KMG-IV): sequencing the most valuable type-strain genomes for metagenomic binning, comparative biology and taxonomic classification.</title>
        <authorList>
            <person name="Goeker M."/>
        </authorList>
    </citation>
    <scope>NUCLEOTIDE SEQUENCE [LARGE SCALE GENOMIC DNA]</scope>
    <source>
        <strain evidence="25 26">DSM 15969</strain>
    </source>
</reference>
<evidence type="ECO:0000256" key="16">
    <source>
        <dbReference type="ARBA" id="ARBA00068150"/>
    </source>
</evidence>
<dbReference type="Proteomes" id="UP000295063">
    <property type="component" value="Unassembled WGS sequence"/>
</dbReference>
<feature type="modified residue" description="4-aspartylphosphate" evidence="19">
    <location>
        <position position="763"/>
    </location>
</feature>
<evidence type="ECO:0000256" key="6">
    <source>
        <dbReference type="ARBA" id="ARBA00022553"/>
    </source>
</evidence>
<evidence type="ECO:0000313" key="25">
    <source>
        <dbReference type="EMBL" id="TCL37729.1"/>
    </source>
</evidence>
<dbReference type="SUPFAM" id="SSF47384">
    <property type="entry name" value="Homodimeric domain of signal transducing histidine kinase"/>
    <property type="match status" value="1"/>
</dbReference>
<keyword evidence="26" id="KW-1185">Reference proteome</keyword>
<evidence type="ECO:0000256" key="1">
    <source>
        <dbReference type="ARBA" id="ARBA00000085"/>
    </source>
</evidence>
<feature type="transmembrane region" description="Helical" evidence="21">
    <location>
        <begin position="12"/>
        <end position="31"/>
    </location>
</feature>
<keyword evidence="10 25" id="KW-0418">Kinase</keyword>
<dbReference type="CDD" id="cd17546">
    <property type="entry name" value="REC_hyHK_CKI1_RcsC-like"/>
    <property type="match status" value="1"/>
</dbReference>
<sequence length="966" mass="107991">MHFPSFLCIERNVRLPAILAIIAICFFLFSIDIPSWDLQEEPSLLPAIETNQSELTTNWYYRWGDSPRNPDGTLSWLTEPPGGASSWLPQLSFQQPFLVGDDHFVWLAISLPTVTSVSDSLYLPGIDQLFEAYVQGERIYTFGNLDQVDERRFLGWSWHLLPLHPEWSGQTLFLRIYSEDATIGLIGKPLLTNGQALKLQILQKDLFAAFCAFFFLLAGVLYLATYFWGRKLAEYLYFSLFAIAMGLYTLTQTKIKLLLLPQPLFWTYLDLLSLYSLPLWIVAFLASLLNAGRENLLRILWLINVLFLSGAILADQLSLYPLIRTVPYFNYLELITLAGLFYVTAQQLRQKNQDVRLFAFGFGLFFIAAFLDVVGSIHFRLLPFKVVHIGMLLFMLTLIFLLMQRFARTHSKLLVYSHELEMKENELIKHRTQLEQMVSEQTQQLSEAKTAAEDANRAKSEFLAVMTHELRTPMNGIIGISEYLLDTKLASEVREKLELIHSSAQMLLSLINNILDYSKLEAEKTYLEALPLQIASVIRDATTILIPQSKKKGLQLTWNVAQDASQWLIGDPYRLRQILLNLIGNGIKFTQRGAVSVDVTVDAQTSTTLTLRISVTDSGIGISPEQQRQLFSSFTQADSSISRHYGGTGLGLAISQKLVHLMGGDIGVVSSPDKGSTFWFTTTLTKPHDSVVTANVLTDFSSPPSAKLSTNKFHILVVDDHEINRKLTVAVLHKGGYQATTAASGAEALTALAAVHYDAVLMDVQMPGVSGLDVTRAIRSGQSQVLNPAIPIIAMTAHILPADQNKCLLAGMNDYIPKPFHKAQLYQAIEAQLGDAQTASAAAAPSSILENQYLSLDYKQLLQAVDQRTDLAAELTTDFLQDMARSLQNLRQALELKDSLRFFDEIHGIKSIAATIGANHTYELAKYAESLSEPQDISLLLRIVGELEQELTVLQEIIACTTHTKE</sequence>
<feature type="modified residue" description="Phosphohistidine" evidence="18">
    <location>
        <position position="907"/>
    </location>
</feature>
<keyword evidence="9" id="KW-0547">Nucleotide-binding</keyword>
<dbReference type="PANTHER" id="PTHR45339:SF1">
    <property type="entry name" value="HYBRID SIGNAL TRANSDUCTION HISTIDINE KINASE J"/>
    <property type="match status" value="1"/>
</dbReference>
<comment type="similarity">
    <text evidence="3">In the N-terminal section; belongs to the phytochrome family.</text>
</comment>
<feature type="transmembrane region" description="Helical" evidence="21">
    <location>
        <begin position="206"/>
        <end position="228"/>
    </location>
</feature>
<feature type="transmembrane region" description="Helical" evidence="21">
    <location>
        <begin position="271"/>
        <end position="289"/>
    </location>
</feature>
<organism evidence="25 26">
    <name type="scientific">Anaerospora hongkongensis</name>
    <dbReference type="NCBI Taxonomy" id="244830"/>
    <lineage>
        <taxon>Bacteria</taxon>
        <taxon>Bacillati</taxon>
        <taxon>Bacillota</taxon>
        <taxon>Negativicutes</taxon>
        <taxon>Selenomonadales</taxon>
        <taxon>Sporomusaceae</taxon>
        <taxon>Anaerospora</taxon>
    </lineage>
</organism>
<comment type="caution">
    <text evidence="25">The sequence shown here is derived from an EMBL/GenBank/DDBJ whole genome shotgun (WGS) entry which is preliminary data.</text>
</comment>
<dbReference type="Pfam" id="PF01627">
    <property type="entry name" value="Hpt"/>
    <property type="match status" value="1"/>
</dbReference>
<dbReference type="PROSITE" id="PS50894">
    <property type="entry name" value="HPT"/>
    <property type="match status" value="1"/>
</dbReference>
<feature type="domain" description="Histidine kinase" evidence="22">
    <location>
        <begin position="465"/>
        <end position="686"/>
    </location>
</feature>
<evidence type="ECO:0000256" key="9">
    <source>
        <dbReference type="ARBA" id="ARBA00022741"/>
    </source>
</evidence>
<comment type="subcellular location">
    <subcellularLocation>
        <location evidence="2">Cell membrane</location>
        <topology evidence="2">Multi-pass membrane protein</topology>
    </subcellularLocation>
</comment>
<protein>
    <recommendedName>
        <fullName evidence="17">Circadian input-output histidine kinase CikA</fullName>
        <ecNumber evidence="4">2.7.13.3</ecNumber>
    </recommendedName>
    <alternativeName>
        <fullName evidence="16">Sensory/regulatory protein RpfC</fullName>
    </alternativeName>
</protein>
<evidence type="ECO:0000256" key="13">
    <source>
        <dbReference type="ARBA" id="ARBA00023012"/>
    </source>
</evidence>
<feature type="transmembrane region" description="Helical" evidence="21">
    <location>
        <begin position="385"/>
        <end position="403"/>
    </location>
</feature>
<dbReference type="InterPro" id="IPR004358">
    <property type="entry name" value="Sig_transdc_His_kin-like_C"/>
</dbReference>
<name>A0A4R1PYE8_9FIRM</name>
<keyword evidence="13" id="KW-0902">Two-component regulatory system</keyword>
<keyword evidence="6 19" id="KW-0597">Phosphoprotein</keyword>
<gene>
    <name evidence="25" type="ORF">EV210_105163</name>
</gene>
<dbReference type="PANTHER" id="PTHR45339">
    <property type="entry name" value="HYBRID SIGNAL TRANSDUCTION HISTIDINE KINASE J"/>
    <property type="match status" value="1"/>
</dbReference>
<dbReference type="InterPro" id="IPR036890">
    <property type="entry name" value="HATPase_C_sf"/>
</dbReference>
<evidence type="ECO:0000313" key="26">
    <source>
        <dbReference type="Proteomes" id="UP000295063"/>
    </source>
</evidence>
<dbReference type="GO" id="GO:0000155">
    <property type="term" value="F:phosphorelay sensor kinase activity"/>
    <property type="evidence" value="ECO:0007669"/>
    <property type="project" value="InterPro"/>
</dbReference>
<keyword evidence="8 21" id="KW-0812">Transmembrane</keyword>
<evidence type="ECO:0000256" key="11">
    <source>
        <dbReference type="ARBA" id="ARBA00022840"/>
    </source>
</evidence>
<keyword evidence="12 21" id="KW-1133">Transmembrane helix</keyword>
<feature type="transmembrane region" description="Helical" evidence="21">
    <location>
        <begin position="357"/>
        <end position="379"/>
    </location>
</feature>
<feature type="coiled-coil region" evidence="20">
    <location>
        <begin position="420"/>
        <end position="458"/>
    </location>
</feature>
<dbReference type="InterPro" id="IPR003661">
    <property type="entry name" value="HisK_dim/P_dom"/>
</dbReference>
<keyword evidence="11" id="KW-0067">ATP-binding</keyword>
<feature type="transmembrane region" description="Helical" evidence="21">
    <location>
        <begin position="296"/>
        <end position="314"/>
    </location>
</feature>
<dbReference type="SUPFAM" id="SSF47226">
    <property type="entry name" value="Histidine-containing phosphotransfer domain, HPT domain"/>
    <property type="match status" value="1"/>
</dbReference>
<dbReference type="CDD" id="cd00082">
    <property type="entry name" value="HisKA"/>
    <property type="match status" value="1"/>
</dbReference>
<feature type="domain" description="HPt" evidence="24">
    <location>
        <begin position="868"/>
        <end position="961"/>
    </location>
</feature>
<evidence type="ECO:0000256" key="19">
    <source>
        <dbReference type="PROSITE-ProRule" id="PRU00169"/>
    </source>
</evidence>
<dbReference type="InterPro" id="IPR011006">
    <property type="entry name" value="CheY-like_superfamily"/>
</dbReference>
<dbReference type="EC" id="2.7.13.3" evidence="4"/>
<feature type="transmembrane region" description="Helical" evidence="21">
    <location>
        <begin position="326"/>
        <end position="345"/>
    </location>
</feature>
<dbReference type="Pfam" id="PF02518">
    <property type="entry name" value="HATPase_c"/>
    <property type="match status" value="1"/>
</dbReference>
<evidence type="ECO:0000256" key="8">
    <source>
        <dbReference type="ARBA" id="ARBA00022692"/>
    </source>
</evidence>
<evidence type="ECO:0000259" key="24">
    <source>
        <dbReference type="PROSITE" id="PS50894"/>
    </source>
</evidence>
<evidence type="ECO:0000256" key="7">
    <source>
        <dbReference type="ARBA" id="ARBA00022679"/>
    </source>
</evidence>
<evidence type="ECO:0000256" key="5">
    <source>
        <dbReference type="ARBA" id="ARBA00022475"/>
    </source>
</evidence>
<dbReference type="InterPro" id="IPR036097">
    <property type="entry name" value="HisK_dim/P_sf"/>
</dbReference>
<evidence type="ECO:0000256" key="21">
    <source>
        <dbReference type="SAM" id="Phobius"/>
    </source>
</evidence>
<dbReference type="Pfam" id="PF00072">
    <property type="entry name" value="Response_reg"/>
    <property type="match status" value="1"/>
</dbReference>
<evidence type="ECO:0000256" key="15">
    <source>
        <dbReference type="ARBA" id="ARBA00064003"/>
    </source>
</evidence>
<feature type="domain" description="Response regulatory" evidence="23">
    <location>
        <begin position="714"/>
        <end position="833"/>
    </location>
</feature>
<keyword evidence="20" id="KW-0175">Coiled coil</keyword>
<dbReference type="SMART" id="SM00387">
    <property type="entry name" value="HATPase_c"/>
    <property type="match status" value="1"/>
</dbReference>
<dbReference type="InterPro" id="IPR001789">
    <property type="entry name" value="Sig_transdc_resp-reg_receiver"/>
</dbReference>
<dbReference type="EMBL" id="SLUI01000005">
    <property type="protein sequence ID" value="TCL37729.1"/>
    <property type="molecule type" value="Genomic_DNA"/>
</dbReference>
<accession>A0A4R1PYE8</accession>
<evidence type="ECO:0000256" key="14">
    <source>
        <dbReference type="ARBA" id="ARBA00023136"/>
    </source>
</evidence>
<evidence type="ECO:0000256" key="18">
    <source>
        <dbReference type="PROSITE-ProRule" id="PRU00110"/>
    </source>
</evidence>
<dbReference type="InterPro" id="IPR003594">
    <property type="entry name" value="HATPase_dom"/>
</dbReference>
<dbReference type="GO" id="GO:0005886">
    <property type="term" value="C:plasma membrane"/>
    <property type="evidence" value="ECO:0007669"/>
    <property type="project" value="UniProtKB-SubCell"/>
</dbReference>
<dbReference type="InterPro" id="IPR036641">
    <property type="entry name" value="HPT_dom_sf"/>
</dbReference>
<dbReference type="SMART" id="SM00448">
    <property type="entry name" value="REC"/>
    <property type="match status" value="1"/>
</dbReference>
<dbReference type="GO" id="GO:0005524">
    <property type="term" value="F:ATP binding"/>
    <property type="evidence" value="ECO:0007669"/>
    <property type="project" value="UniProtKB-KW"/>
</dbReference>
<dbReference type="Gene3D" id="1.20.120.160">
    <property type="entry name" value="HPT domain"/>
    <property type="match status" value="1"/>
</dbReference>